<comment type="caution">
    <text evidence="1">The sequence shown here is derived from an EMBL/GenBank/DDBJ whole genome shotgun (WGS) entry which is preliminary data.</text>
</comment>
<name>A0A5B0RBS3_PUCGR</name>
<reference evidence="1 2" key="1">
    <citation type="submission" date="2019-05" db="EMBL/GenBank/DDBJ databases">
        <title>Emergence of the Ug99 lineage of the wheat stem rust pathogen through somatic hybridization.</title>
        <authorList>
            <person name="Li F."/>
            <person name="Upadhyaya N.M."/>
            <person name="Sperschneider J."/>
            <person name="Matny O."/>
            <person name="Nguyen-Phuc H."/>
            <person name="Mago R."/>
            <person name="Raley C."/>
            <person name="Miller M.E."/>
            <person name="Silverstein K.A.T."/>
            <person name="Henningsen E."/>
            <person name="Hirsch C.D."/>
            <person name="Visser B."/>
            <person name="Pretorius Z.A."/>
            <person name="Steffenson B.J."/>
            <person name="Schwessinger B."/>
            <person name="Dodds P.N."/>
            <person name="Figueroa M."/>
        </authorList>
    </citation>
    <scope>NUCLEOTIDE SEQUENCE [LARGE SCALE GENOMIC DNA]</scope>
    <source>
        <strain evidence="1 2">Ug99</strain>
    </source>
</reference>
<gene>
    <name evidence="1" type="ORF">PGTUg99_018184</name>
</gene>
<evidence type="ECO:0000313" key="1">
    <source>
        <dbReference type="EMBL" id="KAA1123271.1"/>
    </source>
</evidence>
<organism evidence="1 2">
    <name type="scientific">Puccinia graminis f. sp. tritici</name>
    <dbReference type="NCBI Taxonomy" id="56615"/>
    <lineage>
        <taxon>Eukaryota</taxon>
        <taxon>Fungi</taxon>
        <taxon>Dikarya</taxon>
        <taxon>Basidiomycota</taxon>
        <taxon>Pucciniomycotina</taxon>
        <taxon>Pucciniomycetes</taxon>
        <taxon>Pucciniales</taxon>
        <taxon>Pucciniaceae</taxon>
        <taxon>Puccinia</taxon>
    </lineage>
</organism>
<proteinExistence type="predicted"/>
<evidence type="ECO:0000313" key="2">
    <source>
        <dbReference type="Proteomes" id="UP000325313"/>
    </source>
</evidence>
<protein>
    <submittedName>
        <fullName evidence="1">Uncharacterized protein</fullName>
    </submittedName>
</protein>
<dbReference type="EMBL" id="VDEP01000210">
    <property type="protein sequence ID" value="KAA1123271.1"/>
    <property type="molecule type" value="Genomic_DNA"/>
</dbReference>
<dbReference type="Proteomes" id="UP000325313">
    <property type="component" value="Unassembled WGS sequence"/>
</dbReference>
<sequence length="66" mass="7310">MPMPVSIPIKTADEVLNRLRLPTSSSGFDRIFHASTAAKSDKVIGQNYWPPEGVARREVVCEGQVR</sequence>
<accession>A0A5B0RBS3</accession>
<dbReference type="AlphaFoldDB" id="A0A5B0RBS3"/>